<dbReference type="InterPro" id="IPR006598">
    <property type="entry name" value="CAP10"/>
</dbReference>
<evidence type="ECO:0000256" key="2">
    <source>
        <dbReference type="SAM" id="Phobius"/>
    </source>
</evidence>
<comment type="caution">
    <text evidence="4">The sequence shown here is derived from an EMBL/GenBank/DDBJ whole genome shotgun (WGS) entry which is preliminary data.</text>
</comment>
<feature type="transmembrane region" description="Helical" evidence="2">
    <location>
        <begin position="12"/>
        <end position="32"/>
    </location>
</feature>
<evidence type="ECO:0000256" key="1">
    <source>
        <dbReference type="SAM" id="MobiDB-lite"/>
    </source>
</evidence>
<evidence type="ECO:0000259" key="3">
    <source>
        <dbReference type="SMART" id="SM00672"/>
    </source>
</evidence>
<evidence type="ECO:0000313" key="4">
    <source>
        <dbReference type="EMBL" id="KAL0062467.1"/>
    </source>
</evidence>
<dbReference type="EMBL" id="JBBXMP010000104">
    <property type="protein sequence ID" value="KAL0062467.1"/>
    <property type="molecule type" value="Genomic_DNA"/>
</dbReference>
<feature type="compositionally biased region" description="Basic and acidic residues" evidence="1">
    <location>
        <begin position="76"/>
        <end position="94"/>
    </location>
</feature>
<keyword evidence="2" id="KW-0472">Membrane</keyword>
<organism evidence="4 5">
    <name type="scientific">Marasmius tenuissimus</name>
    <dbReference type="NCBI Taxonomy" id="585030"/>
    <lineage>
        <taxon>Eukaryota</taxon>
        <taxon>Fungi</taxon>
        <taxon>Dikarya</taxon>
        <taxon>Basidiomycota</taxon>
        <taxon>Agaricomycotina</taxon>
        <taxon>Agaricomycetes</taxon>
        <taxon>Agaricomycetidae</taxon>
        <taxon>Agaricales</taxon>
        <taxon>Marasmiineae</taxon>
        <taxon>Marasmiaceae</taxon>
        <taxon>Marasmius</taxon>
    </lineage>
</organism>
<dbReference type="SMART" id="SM00672">
    <property type="entry name" value="CAP10"/>
    <property type="match status" value="1"/>
</dbReference>
<dbReference type="InterPro" id="IPR051091">
    <property type="entry name" value="O-Glucosyltr/Glycosyltrsf_90"/>
</dbReference>
<feature type="compositionally biased region" description="Basic and acidic residues" evidence="1">
    <location>
        <begin position="53"/>
        <end position="62"/>
    </location>
</feature>
<feature type="domain" description="Glycosyl transferase CAP10" evidence="3">
    <location>
        <begin position="375"/>
        <end position="646"/>
    </location>
</feature>
<keyword evidence="5" id="KW-1185">Reference proteome</keyword>
<keyword evidence="2" id="KW-0812">Transmembrane</keyword>
<dbReference type="PANTHER" id="PTHR12203:SF118">
    <property type="entry name" value="BETA-1,2-XYLOSYLTRANSFERASE 1"/>
    <property type="match status" value="1"/>
</dbReference>
<protein>
    <recommendedName>
        <fullName evidence="3">Glycosyl transferase CAP10 domain-containing protein</fullName>
    </recommendedName>
</protein>
<feature type="region of interest" description="Disordered" evidence="1">
    <location>
        <begin position="43"/>
        <end position="95"/>
    </location>
</feature>
<name>A0ABR2ZMS1_9AGAR</name>
<gene>
    <name evidence="4" type="ORF">AAF712_010679</name>
</gene>
<proteinExistence type="predicted"/>
<dbReference type="Pfam" id="PF05686">
    <property type="entry name" value="Glyco_transf_90"/>
    <property type="match status" value="1"/>
</dbReference>
<reference evidence="4 5" key="1">
    <citation type="submission" date="2024-05" db="EMBL/GenBank/DDBJ databases">
        <title>A draft genome resource for the thread blight pathogen Marasmius tenuissimus strain MS-2.</title>
        <authorList>
            <person name="Yulfo-Soto G.E."/>
            <person name="Baruah I.K."/>
            <person name="Amoako-Attah I."/>
            <person name="Bukari Y."/>
            <person name="Meinhardt L.W."/>
            <person name="Bailey B.A."/>
            <person name="Cohen S.P."/>
        </authorList>
    </citation>
    <scope>NUCLEOTIDE SEQUENCE [LARGE SCALE GENOMIC DNA]</scope>
    <source>
        <strain evidence="4 5">MS-2</strain>
    </source>
</reference>
<dbReference type="PANTHER" id="PTHR12203">
    <property type="entry name" value="KDEL LYS-ASP-GLU-LEU CONTAINING - RELATED"/>
    <property type="match status" value="1"/>
</dbReference>
<evidence type="ECO:0000313" key="5">
    <source>
        <dbReference type="Proteomes" id="UP001437256"/>
    </source>
</evidence>
<accession>A0ABR2ZMS1</accession>
<dbReference type="Proteomes" id="UP001437256">
    <property type="component" value="Unassembled WGS sequence"/>
</dbReference>
<sequence>MVTSTKVSRYAKFVLAGALLWVITVYGPSFFFRISFDGDQRQKVPVPPPGLGENHHELDLSHGNEPVRLPPTTNGGKKEEEKKPGPEHHYRDDGLVEVNPEAPHPIFELIAKAEKEWEAKKHRASTSLEEAIKEYRRRYKRNPPKGFDKWWEYAKKHDVQLPDEYDQIYNDLEPFWGMKAADLNDIQKSLETETDSYTIGKVTASDPVKMVTWAFEDGRYEQLTHGVQAIVDLLKDVQDDLPPFRATFTPHDSPNRLSDYEVKDTLLTAAGVGESISRSGIPPPNTLGWLTPCPPTSKARTLHDSFVQSHNGQIKLDGPVPPSVDTPKFPFESTASRYPSFPPNTPRSKTFIHDHIKTMDPCMHPALLWTHGLFLSHNEGPAAQPYMVPQFAPCTSTVHHNIHVPAPYAWVDELLSWDNPPWEEREDERLMWRGSDTGIWHSKGVRWEKSHRDWLVTWASGVSGSVDVLFDKEANVTGPVGSPKAVRKARLNPALLDVAFAGNMQCEEEVCKEMEKVYPLARAIPPKEAGNYKYVIDVDGNGWSGRFKRLMTSNALVFKSTIFPEWYSDRVQPWVHFVPVQVDLSDLYDSLMFFRGDPNGDGAHEDLAKKIGAQGREWSKAFWRKEDLTAYFFRLLLEYVRVMSTNREKMTYNGEGQESWDWKGRPEQ</sequence>
<keyword evidence="2" id="KW-1133">Transmembrane helix</keyword>